<organism evidence="1 2">
    <name type="scientific">Trichomonas vaginalis (strain ATCC PRA-98 / G3)</name>
    <dbReference type="NCBI Taxonomy" id="412133"/>
    <lineage>
        <taxon>Eukaryota</taxon>
        <taxon>Metamonada</taxon>
        <taxon>Parabasalia</taxon>
        <taxon>Trichomonadida</taxon>
        <taxon>Trichomonadidae</taxon>
        <taxon>Trichomonas</taxon>
    </lineage>
</organism>
<dbReference type="Proteomes" id="UP000001542">
    <property type="component" value="Unassembled WGS sequence"/>
</dbReference>
<evidence type="ECO:0000313" key="1">
    <source>
        <dbReference type="EMBL" id="EAX93105.1"/>
    </source>
</evidence>
<accession>A2FPS5</accession>
<reference evidence="1" key="1">
    <citation type="submission" date="2006-10" db="EMBL/GenBank/DDBJ databases">
        <authorList>
            <person name="Amadeo P."/>
            <person name="Zhao Q."/>
            <person name="Wortman J."/>
            <person name="Fraser-Liggett C."/>
            <person name="Carlton J."/>
        </authorList>
    </citation>
    <scope>NUCLEOTIDE SEQUENCE</scope>
    <source>
        <strain evidence="1">G3</strain>
    </source>
</reference>
<protein>
    <submittedName>
        <fullName evidence="1">Uncharacterized protein</fullName>
    </submittedName>
</protein>
<evidence type="ECO:0000313" key="2">
    <source>
        <dbReference type="Proteomes" id="UP000001542"/>
    </source>
</evidence>
<proteinExistence type="predicted"/>
<dbReference type="VEuPathDB" id="TrichDB:TVAGG3_0494570"/>
<reference evidence="1" key="2">
    <citation type="journal article" date="2007" name="Science">
        <title>Draft genome sequence of the sexually transmitted pathogen Trichomonas vaginalis.</title>
        <authorList>
            <person name="Carlton J.M."/>
            <person name="Hirt R.P."/>
            <person name="Silva J.C."/>
            <person name="Delcher A.L."/>
            <person name="Schatz M."/>
            <person name="Zhao Q."/>
            <person name="Wortman J.R."/>
            <person name="Bidwell S.L."/>
            <person name="Alsmark U.C.M."/>
            <person name="Besteiro S."/>
            <person name="Sicheritz-Ponten T."/>
            <person name="Noel C.J."/>
            <person name="Dacks J.B."/>
            <person name="Foster P.G."/>
            <person name="Simillion C."/>
            <person name="Van de Peer Y."/>
            <person name="Miranda-Saavedra D."/>
            <person name="Barton G.J."/>
            <person name="Westrop G.D."/>
            <person name="Mueller S."/>
            <person name="Dessi D."/>
            <person name="Fiori P.L."/>
            <person name="Ren Q."/>
            <person name="Paulsen I."/>
            <person name="Zhang H."/>
            <person name="Bastida-Corcuera F.D."/>
            <person name="Simoes-Barbosa A."/>
            <person name="Brown M.T."/>
            <person name="Hayes R.D."/>
            <person name="Mukherjee M."/>
            <person name="Okumura C.Y."/>
            <person name="Schneider R."/>
            <person name="Smith A.J."/>
            <person name="Vanacova S."/>
            <person name="Villalvazo M."/>
            <person name="Haas B.J."/>
            <person name="Pertea M."/>
            <person name="Feldblyum T.V."/>
            <person name="Utterback T.R."/>
            <person name="Shu C.L."/>
            <person name="Osoegawa K."/>
            <person name="de Jong P.J."/>
            <person name="Hrdy I."/>
            <person name="Horvathova L."/>
            <person name="Zubacova Z."/>
            <person name="Dolezal P."/>
            <person name="Malik S.B."/>
            <person name="Logsdon J.M. Jr."/>
            <person name="Henze K."/>
            <person name="Gupta A."/>
            <person name="Wang C.C."/>
            <person name="Dunne R.L."/>
            <person name="Upcroft J.A."/>
            <person name="Upcroft P."/>
            <person name="White O."/>
            <person name="Salzberg S.L."/>
            <person name="Tang P."/>
            <person name="Chiu C.-H."/>
            <person name="Lee Y.-S."/>
            <person name="Embley T.M."/>
            <person name="Coombs G.H."/>
            <person name="Mottram J.C."/>
            <person name="Tachezy J."/>
            <person name="Fraser-Liggett C.M."/>
            <person name="Johnson P.J."/>
        </authorList>
    </citation>
    <scope>NUCLEOTIDE SEQUENCE [LARGE SCALE GENOMIC DNA]</scope>
    <source>
        <strain evidence="1">G3</strain>
    </source>
</reference>
<gene>
    <name evidence="1" type="ORF">TVAG_261150</name>
</gene>
<name>A2FPS5_TRIV3</name>
<dbReference type="SMR" id="A2FPS5"/>
<dbReference type="InParanoid" id="A2FPS5"/>
<dbReference type="KEGG" id="tva:4750823"/>
<sequence length="148" mass="17193">MSKLAKKNTAKRKIQMRQYFEQQVKNKKHYSDPFLHDDNSSDEEFEIDFPSKKGIKIKLQRNTDDEYSSSSDDLLSGNVNLDEADYLIISLKMPKKNAKQQIKKVKPVAQVPTQKEQANFKQVAEKLYKLKQVEIQGAEEDEEEEALI</sequence>
<dbReference type="EMBL" id="DS113930">
    <property type="protein sequence ID" value="EAX93105.1"/>
    <property type="molecule type" value="Genomic_DNA"/>
</dbReference>
<keyword evidence="2" id="KW-1185">Reference proteome</keyword>
<dbReference type="AlphaFoldDB" id="A2FPS5"/>
<dbReference type="VEuPathDB" id="TrichDB:TVAG_261150"/>
<dbReference type="RefSeq" id="XP_001306035.1">
    <property type="nucleotide sequence ID" value="XM_001306034.1"/>
</dbReference>